<evidence type="ECO:0000313" key="3">
    <source>
        <dbReference type="Proteomes" id="UP001149074"/>
    </source>
</evidence>
<name>A0A9W9KBH4_9EURO</name>
<dbReference type="CDD" id="cd04301">
    <property type="entry name" value="NAT_SF"/>
    <property type="match status" value="1"/>
</dbReference>
<dbReference type="OrthoDB" id="630895at2759"/>
<dbReference type="GO" id="GO:0016747">
    <property type="term" value="F:acyltransferase activity, transferring groups other than amino-acyl groups"/>
    <property type="evidence" value="ECO:0007669"/>
    <property type="project" value="InterPro"/>
</dbReference>
<dbReference type="Gene3D" id="3.40.630.30">
    <property type="match status" value="1"/>
</dbReference>
<dbReference type="GeneID" id="81357431"/>
<reference evidence="2" key="2">
    <citation type="journal article" date="2023" name="IMA Fungus">
        <title>Comparative genomic study of the Penicillium genus elucidates a diverse pangenome and 15 lateral gene transfer events.</title>
        <authorList>
            <person name="Petersen C."/>
            <person name="Sorensen T."/>
            <person name="Nielsen M.R."/>
            <person name="Sondergaard T.E."/>
            <person name="Sorensen J.L."/>
            <person name="Fitzpatrick D.A."/>
            <person name="Frisvad J.C."/>
            <person name="Nielsen K.L."/>
        </authorList>
    </citation>
    <scope>NUCLEOTIDE SEQUENCE</scope>
    <source>
        <strain evidence="2">IBT 30761</strain>
    </source>
</reference>
<dbReference type="RefSeq" id="XP_056474611.1">
    <property type="nucleotide sequence ID" value="XM_056618452.1"/>
</dbReference>
<dbReference type="PANTHER" id="PTHR43792:SF16">
    <property type="entry name" value="N-ACETYLTRANSFERASE DOMAIN-CONTAINING PROTEIN"/>
    <property type="match status" value="1"/>
</dbReference>
<comment type="caution">
    <text evidence="2">The sequence shown here is derived from an EMBL/GenBank/DDBJ whole genome shotgun (WGS) entry which is preliminary data.</text>
</comment>
<dbReference type="PANTHER" id="PTHR43792">
    <property type="entry name" value="GNAT FAMILY, PUTATIVE (AFU_ORTHOLOGUE AFUA_3G00765)-RELATED-RELATED"/>
    <property type="match status" value="1"/>
</dbReference>
<feature type="domain" description="N-acetyltransferase" evidence="1">
    <location>
        <begin position="126"/>
        <end position="223"/>
    </location>
</feature>
<dbReference type="AlphaFoldDB" id="A0A9W9KBH4"/>
<evidence type="ECO:0000313" key="2">
    <source>
        <dbReference type="EMBL" id="KAJ5098957.1"/>
    </source>
</evidence>
<gene>
    <name evidence="2" type="ORF">N7532_005958</name>
</gene>
<dbReference type="InterPro" id="IPR000182">
    <property type="entry name" value="GNAT_dom"/>
</dbReference>
<keyword evidence="3" id="KW-1185">Reference proteome</keyword>
<organism evidence="2 3">
    <name type="scientific">Penicillium argentinense</name>
    <dbReference type="NCBI Taxonomy" id="1131581"/>
    <lineage>
        <taxon>Eukaryota</taxon>
        <taxon>Fungi</taxon>
        <taxon>Dikarya</taxon>
        <taxon>Ascomycota</taxon>
        <taxon>Pezizomycotina</taxon>
        <taxon>Eurotiomycetes</taxon>
        <taxon>Eurotiomycetidae</taxon>
        <taxon>Eurotiales</taxon>
        <taxon>Aspergillaceae</taxon>
        <taxon>Penicillium</taxon>
    </lineage>
</organism>
<evidence type="ECO:0000259" key="1">
    <source>
        <dbReference type="PROSITE" id="PS51186"/>
    </source>
</evidence>
<dbReference type="InterPro" id="IPR051531">
    <property type="entry name" value="N-acetyltransferase"/>
</dbReference>
<dbReference type="PROSITE" id="PS51186">
    <property type="entry name" value="GNAT"/>
    <property type="match status" value="1"/>
</dbReference>
<accession>A0A9W9KBH4</accession>
<protein>
    <recommendedName>
        <fullName evidence="1">N-acetyltransferase domain-containing protein</fullName>
    </recommendedName>
</protein>
<proteinExistence type="predicted"/>
<dbReference type="EMBL" id="JAPQKI010000005">
    <property type="protein sequence ID" value="KAJ5098957.1"/>
    <property type="molecule type" value="Genomic_DNA"/>
</dbReference>
<dbReference type="Proteomes" id="UP001149074">
    <property type="component" value="Unassembled WGS sequence"/>
</dbReference>
<sequence>MTVAYNMRASRPTLSEPNEEWECKKDPFGSPTRTILTRRLQIDPFNHFDESHCNFLVRLWNTDDFIESCGKTPITTPEKARDFIWKRMMPKESNCGAAQGNLGFFVVSLFPSRDAPGNTVPVPVGIVSLIQGQPPDPHYTAPDVGFAILPEYSRKGYATEAVTALLGWARTEHCIQVVFGFCDPQNWRSRRVLEKVGMEARGVAQLQVFGGKKSDVYAIKGSHWDLSVYGITEKITKH</sequence>
<reference evidence="2" key="1">
    <citation type="submission" date="2022-11" db="EMBL/GenBank/DDBJ databases">
        <authorList>
            <person name="Petersen C."/>
        </authorList>
    </citation>
    <scope>NUCLEOTIDE SEQUENCE</scope>
    <source>
        <strain evidence="2">IBT 30761</strain>
    </source>
</reference>
<dbReference type="SUPFAM" id="SSF55729">
    <property type="entry name" value="Acyl-CoA N-acyltransferases (Nat)"/>
    <property type="match status" value="1"/>
</dbReference>
<dbReference type="Pfam" id="PF13302">
    <property type="entry name" value="Acetyltransf_3"/>
    <property type="match status" value="1"/>
</dbReference>
<dbReference type="InterPro" id="IPR016181">
    <property type="entry name" value="Acyl_CoA_acyltransferase"/>
</dbReference>